<protein>
    <submittedName>
        <fullName evidence="1">Uncharacterized protein</fullName>
    </submittedName>
</protein>
<accession>X1DCE1</accession>
<dbReference type="EMBL" id="BART01037193">
    <property type="protein sequence ID" value="GAH05960.1"/>
    <property type="molecule type" value="Genomic_DNA"/>
</dbReference>
<name>X1DCE1_9ZZZZ</name>
<gene>
    <name evidence="1" type="ORF">S01H4_62353</name>
</gene>
<feature type="non-terminal residue" evidence="1">
    <location>
        <position position="157"/>
    </location>
</feature>
<evidence type="ECO:0000313" key="1">
    <source>
        <dbReference type="EMBL" id="GAH05960.1"/>
    </source>
</evidence>
<sequence>SPQQAVSGNEDAQSEEGDIQDLELKLKSSKILLFEDMSGSRQIRYVKKALDEAGYYYLDVGSAKGWFKSQLLSQEDWDLIIVAAEARRDFGGEYFQYIHERVRQGSGAIIEFWNIDDAPLGKIKPLLDDCGVELQSDWYDPDMRALFWLQNDHPILN</sequence>
<reference evidence="1" key="1">
    <citation type="journal article" date="2014" name="Front. Microbiol.">
        <title>High frequency of phylogenetically diverse reductive dehalogenase-homologous genes in deep subseafloor sedimentary metagenomes.</title>
        <authorList>
            <person name="Kawai M."/>
            <person name="Futagami T."/>
            <person name="Toyoda A."/>
            <person name="Takaki Y."/>
            <person name="Nishi S."/>
            <person name="Hori S."/>
            <person name="Arai W."/>
            <person name="Tsubouchi T."/>
            <person name="Morono Y."/>
            <person name="Uchiyama I."/>
            <person name="Ito T."/>
            <person name="Fujiyama A."/>
            <person name="Inagaki F."/>
            <person name="Takami H."/>
        </authorList>
    </citation>
    <scope>NUCLEOTIDE SEQUENCE</scope>
    <source>
        <strain evidence="1">Expedition CK06-06</strain>
    </source>
</reference>
<organism evidence="1">
    <name type="scientific">marine sediment metagenome</name>
    <dbReference type="NCBI Taxonomy" id="412755"/>
    <lineage>
        <taxon>unclassified sequences</taxon>
        <taxon>metagenomes</taxon>
        <taxon>ecological metagenomes</taxon>
    </lineage>
</organism>
<proteinExistence type="predicted"/>
<dbReference type="AlphaFoldDB" id="X1DCE1"/>
<feature type="non-terminal residue" evidence="1">
    <location>
        <position position="1"/>
    </location>
</feature>
<comment type="caution">
    <text evidence="1">The sequence shown here is derived from an EMBL/GenBank/DDBJ whole genome shotgun (WGS) entry which is preliminary data.</text>
</comment>